<feature type="domain" description="Glycoside hydrolase family 57 N-terminal" evidence="5">
    <location>
        <begin position="108"/>
        <end position="312"/>
    </location>
</feature>
<dbReference type="InterPro" id="IPR004300">
    <property type="entry name" value="Glyco_hydro_57_N"/>
</dbReference>
<evidence type="ECO:0000256" key="1">
    <source>
        <dbReference type="ARBA" id="ARBA00006821"/>
    </source>
</evidence>
<evidence type="ECO:0000259" key="5">
    <source>
        <dbReference type="Pfam" id="PF03065"/>
    </source>
</evidence>
<dbReference type="InterPro" id="IPR027291">
    <property type="entry name" value="Glyco_hydro_38_N_sf"/>
</dbReference>
<dbReference type="Gene3D" id="3.20.110.10">
    <property type="entry name" value="Glycoside hydrolase 38, N terminal domain"/>
    <property type="match status" value="2"/>
</dbReference>
<organism evidence="6 7">
    <name type="scientific">Fulvivirga kasyanovii</name>
    <dbReference type="NCBI Taxonomy" id="396812"/>
    <lineage>
        <taxon>Bacteria</taxon>
        <taxon>Pseudomonadati</taxon>
        <taxon>Bacteroidota</taxon>
        <taxon>Cytophagia</taxon>
        <taxon>Cytophagales</taxon>
        <taxon>Fulvivirgaceae</taxon>
        <taxon>Fulvivirga</taxon>
    </lineage>
</organism>
<dbReference type="EMBL" id="SMLW01000656">
    <property type="protein sequence ID" value="MTI28209.1"/>
    <property type="molecule type" value="Genomic_DNA"/>
</dbReference>
<dbReference type="Pfam" id="PF12055">
    <property type="entry name" value="DUF3536"/>
    <property type="match status" value="1"/>
</dbReference>
<dbReference type="PANTHER" id="PTHR36306:SF3">
    <property type="entry name" value="GLYCOSIDE HYDROLASE FAMILY 57"/>
    <property type="match status" value="1"/>
</dbReference>
<evidence type="ECO:0000313" key="7">
    <source>
        <dbReference type="Proteomes" id="UP000798808"/>
    </source>
</evidence>
<dbReference type="Pfam" id="PF03065">
    <property type="entry name" value="Glyco_hydro_57"/>
    <property type="match status" value="1"/>
</dbReference>
<dbReference type="CDD" id="cd10797">
    <property type="entry name" value="GH57N_APU_like_1"/>
    <property type="match status" value="1"/>
</dbReference>
<gene>
    <name evidence="6" type="ORF">E1163_24850</name>
</gene>
<name>A0ABW9RVE5_9BACT</name>
<keyword evidence="7" id="KW-1185">Reference proteome</keyword>
<accession>A0ABW9RVE5</accession>
<evidence type="ECO:0000256" key="2">
    <source>
        <dbReference type="ARBA" id="ARBA00023277"/>
    </source>
</evidence>
<feature type="coiled-coil region" evidence="4">
    <location>
        <begin position="682"/>
        <end position="709"/>
    </location>
</feature>
<dbReference type="InterPro" id="IPR021923">
    <property type="entry name" value="DUF3536"/>
</dbReference>
<dbReference type="InterPro" id="IPR011330">
    <property type="entry name" value="Glyco_hydro/deAcase_b/a-brl"/>
</dbReference>
<comment type="similarity">
    <text evidence="1 3">Belongs to the glycosyl hydrolase 57 family.</text>
</comment>
<keyword evidence="4" id="KW-0175">Coiled coil</keyword>
<sequence>MSDIKKYLCIHGHFYQPPRENPWLNKVEIQDSAYPYHDWNHRINAECYARNSASRILNEEGKVVDIINNYAWMSFNMGPTLLAWMEIEAPETYAAILQADKESLEHFSGHGSALAQAYNHMIMPLANQRDKETQVIWGIEDFRSRFGRDPEGMWLGETAANTETLEVLAAHNIKFTILSPYQAKRYRKIGDTEWKDGTGAKINSRNSYICNLPSGKSIALFFYDASASQAVAFEGLLNNGEGFASRLLGQFKDEDDPQLVHIATDGESYGHHHRLGEMALSYGLNFIEKDQSVELTVYGDYLEKFPPQYEVEILENTSWSCAHGVERWNSNCGCNTGGRPGWTQEWRGPLRKAFDWVREKTIALYEKEINAYNAAPWEIRNAYVSVVLDRSEENVSEFLKKHFGENLDKEDQTKLLKLLEMQYHSMLMYTSCGWFFDEVTGIESMQDIFYAARALQLAEDISGHSYEKEFVGLLEKIPSNIPDYGNAAAAYHRHVKPMIVDMLRVGAHFAVSSVFEEFPDETILYSFSAASKSKNYYEAGKQKLVVGRTHFRSNITWEEIDISYAVIHMGEHNLFGGVRPYLGSEALSELHSEIADAFKKSRIYEIFNLLDKYFGNHNYSFWHLFRDEQRQIMELVMENTLKNAEGTIYQLYENNYQLLQVFDEINMAVPKQLKLPIDLAINTKLINMFEAEEINLKALENLLDVAKRIAVELDTVTLNYLANERVRALIDELAKDPNDNELLQYIVDLLRLIKRGDIKPELWEAQNTAFLIKTNIYETYMTRCERGNNPDAESWCQLFDALYKNLNLVV</sequence>
<evidence type="ECO:0000256" key="4">
    <source>
        <dbReference type="SAM" id="Coils"/>
    </source>
</evidence>
<evidence type="ECO:0000313" key="6">
    <source>
        <dbReference type="EMBL" id="MTI28209.1"/>
    </source>
</evidence>
<keyword evidence="2 3" id="KW-0119">Carbohydrate metabolism</keyword>
<evidence type="ECO:0000256" key="3">
    <source>
        <dbReference type="RuleBase" id="RU361196"/>
    </source>
</evidence>
<dbReference type="SUPFAM" id="SSF88713">
    <property type="entry name" value="Glycoside hydrolase/deacetylase"/>
    <property type="match status" value="1"/>
</dbReference>
<protein>
    <submittedName>
        <fullName evidence="6">DUF3536 domain-containing protein</fullName>
    </submittedName>
</protein>
<dbReference type="PANTHER" id="PTHR36306">
    <property type="entry name" value="ALPHA-AMYLASE-RELATED-RELATED"/>
    <property type="match status" value="1"/>
</dbReference>
<dbReference type="RefSeq" id="WP_155175519.1">
    <property type="nucleotide sequence ID" value="NZ_BAAAFL010000012.1"/>
</dbReference>
<dbReference type="Proteomes" id="UP000798808">
    <property type="component" value="Unassembled WGS sequence"/>
</dbReference>
<reference evidence="6 7" key="1">
    <citation type="submission" date="2019-02" db="EMBL/GenBank/DDBJ databases">
        <authorList>
            <person name="Goldberg S.R."/>
            <person name="Haltli B.A."/>
            <person name="Correa H."/>
            <person name="Russell K.G."/>
        </authorList>
    </citation>
    <scope>NUCLEOTIDE SEQUENCE [LARGE SCALE GENOMIC DNA]</scope>
    <source>
        <strain evidence="6 7">JCM 16186</strain>
    </source>
</reference>
<dbReference type="InterPro" id="IPR052046">
    <property type="entry name" value="GH57_Enzymes"/>
</dbReference>
<comment type="caution">
    <text evidence="6">The sequence shown here is derived from an EMBL/GenBank/DDBJ whole genome shotgun (WGS) entry which is preliminary data.</text>
</comment>
<proteinExistence type="inferred from homology"/>